<dbReference type="InterPro" id="IPR012334">
    <property type="entry name" value="Pectin_lyas_fold"/>
</dbReference>
<dbReference type="Proteomes" id="UP000027866">
    <property type="component" value="Unassembled WGS sequence"/>
</dbReference>
<dbReference type="RefSeq" id="WP_034902332.1">
    <property type="nucleotide sequence ID" value="NZ_CP017057.1"/>
</dbReference>
<dbReference type="AlphaFoldDB" id="A0A074MUC0"/>
<accession>A0A074MUC0</accession>
<dbReference type="PATRIC" id="fig|39960.10.peg.3008"/>
<evidence type="ECO:0000313" key="2">
    <source>
        <dbReference type="Proteomes" id="UP000027866"/>
    </source>
</evidence>
<dbReference type="EMBL" id="JMIX01000005">
    <property type="protein sequence ID" value="KEO96410.1"/>
    <property type="molecule type" value="Genomic_DNA"/>
</dbReference>
<keyword evidence="2" id="KW-1185">Reference proteome</keyword>
<comment type="caution">
    <text evidence="1">The sequence shown here is derived from an EMBL/GenBank/DDBJ whole genome shotgun (WGS) entry which is preliminary data.</text>
</comment>
<dbReference type="InterPro" id="IPR011050">
    <property type="entry name" value="Pectin_lyase_fold/virulence"/>
</dbReference>
<dbReference type="KEGG" id="elq:Ga0102493_11756"/>
<protein>
    <recommendedName>
        <fullName evidence="3">Right handed beta helix domain-containing protein</fullName>
    </recommendedName>
</protein>
<dbReference type="OrthoDB" id="7237303at2"/>
<evidence type="ECO:0000313" key="1">
    <source>
        <dbReference type="EMBL" id="KEO96410.1"/>
    </source>
</evidence>
<sequence>MTRTRTIAPPVRPSPVAVAAVAALAVLAIPLAALLAQAPSGPFTVEETGRSYASLQQAVDAIGNSRGTITIAPGRYDQCAVQDAGVVTYAAREYGKAVLEGRACEGKAALVLRGTGAEVRGLVLRGIYVGDGNGAGIRLENGALNVALTTFADSQQGLLTGVVPNARIYITRSTFTRLGTCENSAGCAHSIYVGDVPELTVRESRFEKGTGGHYLKSRAAVNVIESNSFDDSAGSATNYMIDLPAGTRGRIAGNWFVQGRDKENYSAFIALGAEDRLHPSSGLEITGNEARFVPGLKRSSTFFADWTGEKVTLSDNRLAEGIRDYDRR</sequence>
<gene>
    <name evidence="1" type="ORF">EH32_09270</name>
</gene>
<dbReference type="Gene3D" id="2.160.20.10">
    <property type="entry name" value="Single-stranded right-handed beta-helix, Pectin lyase-like"/>
    <property type="match status" value="1"/>
</dbReference>
<name>A0A074MUC0_9SPHN</name>
<proteinExistence type="predicted"/>
<organism evidence="1 2">
    <name type="scientific">Erythrobacter litoralis</name>
    <dbReference type="NCBI Taxonomy" id="39960"/>
    <lineage>
        <taxon>Bacteria</taxon>
        <taxon>Pseudomonadati</taxon>
        <taxon>Pseudomonadota</taxon>
        <taxon>Alphaproteobacteria</taxon>
        <taxon>Sphingomonadales</taxon>
        <taxon>Erythrobacteraceae</taxon>
        <taxon>Erythrobacter/Porphyrobacter group</taxon>
        <taxon>Erythrobacter</taxon>
    </lineage>
</organism>
<dbReference type="SUPFAM" id="SSF51126">
    <property type="entry name" value="Pectin lyase-like"/>
    <property type="match status" value="1"/>
</dbReference>
<evidence type="ECO:0008006" key="3">
    <source>
        <dbReference type="Google" id="ProtNLM"/>
    </source>
</evidence>
<reference evidence="1 2" key="1">
    <citation type="submission" date="2014-04" db="EMBL/GenBank/DDBJ databases">
        <title>A comprehensive comparison of genomes of Erythrobacter spp. Strains.</title>
        <authorList>
            <person name="Zheng Q."/>
        </authorList>
    </citation>
    <scope>NUCLEOTIDE SEQUENCE [LARGE SCALE GENOMIC DNA]</scope>
    <source>
        <strain evidence="1 2">DSM 8509</strain>
    </source>
</reference>